<dbReference type="PANTHER" id="PTHR21621">
    <property type="entry name" value="RIBOSOMAL PROTEIN S6 MODIFICATION PROTEIN"/>
    <property type="match status" value="1"/>
</dbReference>
<dbReference type="GO" id="GO:0046872">
    <property type="term" value="F:metal ion binding"/>
    <property type="evidence" value="ECO:0007669"/>
    <property type="project" value="InterPro"/>
</dbReference>
<dbReference type="EMBL" id="PSNX01000012">
    <property type="protein sequence ID" value="PPE65675.1"/>
    <property type="molecule type" value="Genomic_DNA"/>
</dbReference>
<keyword evidence="1" id="KW-0067">ATP-binding</keyword>
<dbReference type="NCBIfam" id="NF010623">
    <property type="entry name" value="PRK14016.1"/>
    <property type="match status" value="1"/>
</dbReference>
<dbReference type="GO" id="GO:0018169">
    <property type="term" value="F:ribosomal S6-glutamic acid ligase activity"/>
    <property type="evidence" value="ECO:0007669"/>
    <property type="project" value="TreeGrafter"/>
</dbReference>
<feature type="domain" description="ATP-grasp" evidence="2">
    <location>
        <begin position="214"/>
        <end position="464"/>
    </location>
</feature>
<sequence length="737" mass="78896">MAYLRGPNLWTYRPVVEAWVDIGELEDHPSNTLPGFYERLSAWLPGLIEHRCGVGERGGFLLRLREGTWPAHIMEHVAIELQTLAGMPTGFGKARSTATRGVYKVVVRARQEDVGRAAIVAARDLVMAAIEDRPFDVAAAVAHLRELVDRRCLGPSTACIVDAASDRKIPSIRLTQGNLVQLGYGRAQRRIWTAETDRTSAIAESIASDKELTRRLLAAAGVCVPEGRVARDPADAWEAAQEIGLPVVVKPSDANHGRGISIELRRREDIEAAFHVAAREGSEVLVERYIPGGEHRLLVVGNRVVAASRGDAAWVTGDGRSTVAQLVETQVNSDPRRGEDEAFPLDIVRLHEPANVLELARQGYTAEAVPPAGQRVRVQRNGNLAIDVTERVHPEVAEMVALAARVVGLDIAGVDVVAEDIARPLAEQGGAIVEVNAGPGLLMHLKPAEGEPRPVGQAIVDHLFPEGETGRVPVVGVTGAQGTTLTARFLAWLLHLGGRHVGLACGEGLFIDRRRVEAGDRATWAAGQRVLMNRMVDAAVIENGPEAIVRDGLAYDRCQVGIVTGVAGAASLATYHVHDDEQLYTVLRTQVDVVLPEGVAVLNADDLLAAQMASLCDGDVIFYARDGQREVIETHLAAGRRAVFLRGHRVLMAHGAKETVLIEWRCLPVLDDHEPEAVLGAVMAASAAAWGLGMEIDLIRAGIKTFATQSAPPAPAPLPVLAHAAAPVESPALASAA</sequence>
<dbReference type="InterPro" id="IPR011761">
    <property type="entry name" value="ATP-grasp"/>
</dbReference>
<evidence type="ECO:0000313" key="4">
    <source>
        <dbReference type="Proteomes" id="UP000238605"/>
    </source>
</evidence>
<accession>A0A2S5SSF4</accession>
<organism evidence="3 4">
    <name type="scientific">Caldimonas caldifontis</name>
    <dbReference type="NCBI Taxonomy" id="1452508"/>
    <lineage>
        <taxon>Bacteria</taxon>
        <taxon>Pseudomonadati</taxon>
        <taxon>Pseudomonadota</taxon>
        <taxon>Betaproteobacteria</taxon>
        <taxon>Burkholderiales</taxon>
        <taxon>Sphaerotilaceae</taxon>
        <taxon>Caldimonas</taxon>
    </lineage>
</organism>
<name>A0A2S5SSF4_9BURK</name>
<dbReference type="SUPFAM" id="SSF56059">
    <property type="entry name" value="Glutathione synthetase ATP-binding domain-like"/>
    <property type="match status" value="1"/>
</dbReference>
<dbReference type="Gene3D" id="3.30.470.20">
    <property type="entry name" value="ATP-grasp fold, B domain"/>
    <property type="match status" value="2"/>
</dbReference>
<evidence type="ECO:0000259" key="2">
    <source>
        <dbReference type="PROSITE" id="PS50975"/>
    </source>
</evidence>
<protein>
    <submittedName>
        <fullName evidence="3">Cyanophycin synthetase</fullName>
    </submittedName>
</protein>
<dbReference type="GO" id="GO:0005737">
    <property type="term" value="C:cytoplasm"/>
    <property type="evidence" value="ECO:0007669"/>
    <property type="project" value="TreeGrafter"/>
</dbReference>
<dbReference type="InterPro" id="IPR011810">
    <property type="entry name" value="Cya_phycin_syn"/>
</dbReference>
<dbReference type="OrthoDB" id="9803907at2"/>
<dbReference type="AlphaFoldDB" id="A0A2S5SSF4"/>
<dbReference type="InterPro" id="IPR044019">
    <property type="entry name" value="Cyanophycin_syn_N"/>
</dbReference>
<dbReference type="PROSITE" id="PS50975">
    <property type="entry name" value="ATP_GRASP"/>
    <property type="match status" value="1"/>
</dbReference>
<dbReference type="SUPFAM" id="SSF53623">
    <property type="entry name" value="MurD-like peptide ligases, catalytic domain"/>
    <property type="match status" value="1"/>
</dbReference>
<dbReference type="PANTHER" id="PTHR21621:SF0">
    <property type="entry name" value="BETA-CITRYLGLUTAMATE SYNTHASE B-RELATED"/>
    <property type="match status" value="1"/>
</dbReference>
<proteinExistence type="predicted"/>
<dbReference type="Gene3D" id="3.40.1190.10">
    <property type="entry name" value="Mur-like, catalytic domain"/>
    <property type="match status" value="1"/>
</dbReference>
<dbReference type="GO" id="GO:0009432">
    <property type="term" value="P:SOS response"/>
    <property type="evidence" value="ECO:0007669"/>
    <property type="project" value="TreeGrafter"/>
</dbReference>
<evidence type="ECO:0000313" key="3">
    <source>
        <dbReference type="EMBL" id="PPE65675.1"/>
    </source>
</evidence>
<keyword evidence="4" id="KW-1185">Reference proteome</keyword>
<dbReference type="GO" id="GO:0005524">
    <property type="term" value="F:ATP binding"/>
    <property type="evidence" value="ECO:0007669"/>
    <property type="project" value="UniProtKB-UniRule"/>
</dbReference>
<dbReference type="InterPro" id="IPR036565">
    <property type="entry name" value="Mur-like_cat_sf"/>
</dbReference>
<dbReference type="NCBIfam" id="TIGR02068">
    <property type="entry name" value="cya_phycin_syn"/>
    <property type="match status" value="1"/>
</dbReference>
<dbReference type="Proteomes" id="UP000238605">
    <property type="component" value="Unassembled WGS sequence"/>
</dbReference>
<comment type="caution">
    <text evidence="3">The sequence shown here is derived from an EMBL/GenBank/DDBJ whole genome shotgun (WGS) entry which is preliminary data.</text>
</comment>
<dbReference type="Pfam" id="PF02786">
    <property type="entry name" value="CPSase_L_D2"/>
    <property type="match status" value="1"/>
</dbReference>
<dbReference type="Pfam" id="PF18921">
    <property type="entry name" value="Cyanophycin_syn"/>
    <property type="match status" value="1"/>
</dbReference>
<evidence type="ECO:0000256" key="1">
    <source>
        <dbReference type="PROSITE-ProRule" id="PRU00409"/>
    </source>
</evidence>
<reference evidence="3 4" key="1">
    <citation type="submission" date="2018-02" db="EMBL/GenBank/DDBJ databases">
        <title>Reclassifiation of [Polyangium] brachysporum DSM 7029 as Guopingzhaonella breviflexa gen. nov., sp. nov., a member of the family Comamonadaceae.</title>
        <authorList>
            <person name="Tang B."/>
        </authorList>
    </citation>
    <scope>NUCLEOTIDE SEQUENCE [LARGE SCALE GENOMIC DNA]</scope>
    <source>
        <strain evidence="3 4">BCRC 80649</strain>
    </source>
</reference>
<gene>
    <name evidence="3" type="primary">cphA</name>
    <name evidence="3" type="ORF">C1704_13165</name>
</gene>
<keyword evidence="1" id="KW-0547">Nucleotide-binding</keyword>
<dbReference type="InterPro" id="IPR005479">
    <property type="entry name" value="CPAse_ATP-bd"/>
</dbReference>